<name>A0A1D2VJ58_9ASCO</name>
<dbReference type="GeneID" id="30966781"/>
<gene>
    <name evidence="2" type="ORF">ASCRUDRAFT_75624</name>
</gene>
<keyword evidence="1" id="KW-0812">Transmembrane</keyword>
<dbReference type="AlphaFoldDB" id="A0A1D2VJ58"/>
<keyword evidence="3" id="KW-1185">Reference proteome</keyword>
<organism evidence="2 3">
    <name type="scientific">Ascoidea rubescens DSM 1968</name>
    <dbReference type="NCBI Taxonomy" id="1344418"/>
    <lineage>
        <taxon>Eukaryota</taxon>
        <taxon>Fungi</taxon>
        <taxon>Dikarya</taxon>
        <taxon>Ascomycota</taxon>
        <taxon>Saccharomycotina</taxon>
        <taxon>Saccharomycetes</taxon>
        <taxon>Ascoideaceae</taxon>
        <taxon>Ascoidea</taxon>
    </lineage>
</organism>
<evidence type="ECO:0000313" key="3">
    <source>
        <dbReference type="Proteomes" id="UP000095038"/>
    </source>
</evidence>
<sequence length="54" mass="6638">MLTITTTVLRDKLIVYDKCDNKMNQLKLYLVILLGLTYLFQMYLEYFYNFQFIQ</sequence>
<accession>A0A1D2VJ58</accession>
<evidence type="ECO:0000256" key="1">
    <source>
        <dbReference type="SAM" id="Phobius"/>
    </source>
</evidence>
<dbReference type="EMBL" id="KV454479">
    <property type="protein sequence ID" value="ODV61635.1"/>
    <property type="molecule type" value="Genomic_DNA"/>
</dbReference>
<dbReference type="Proteomes" id="UP000095038">
    <property type="component" value="Unassembled WGS sequence"/>
</dbReference>
<feature type="transmembrane region" description="Helical" evidence="1">
    <location>
        <begin position="28"/>
        <end position="48"/>
    </location>
</feature>
<keyword evidence="1" id="KW-0472">Membrane</keyword>
<evidence type="ECO:0000313" key="2">
    <source>
        <dbReference type="EMBL" id="ODV61635.1"/>
    </source>
</evidence>
<reference evidence="3" key="1">
    <citation type="submission" date="2016-05" db="EMBL/GenBank/DDBJ databases">
        <title>Comparative genomics of biotechnologically important yeasts.</title>
        <authorList>
            <consortium name="DOE Joint Genome Institute"/>
            <person name="Riley R."/>
            <person name="Haridas S."/>
            <person name="Wolfe K.H."/>
            <person name="Lopes M.R."/>
            <person name="Hittinger C.T."/>
            <person name="Goker M."/>
            <person name="Salamov A."/>
            <person name="Wisecaver J."/>
            <person name="Long T.M."/>
            <person name="Aerts A.L."/>
            <person name="Barry K."/>
            <person name="Choi C."/>
            <person name="Clum A."/>
            <person name="Coughlan A.Y."/>
            <person name="Deshpande S."/>
            <person name="Douglass A.P."/>
            <person name="Hanson S.J."/>
            <person name="Klenk H.-P."/>
            <person name="Labutti K."/>
            <person name="Lapidus A."/>
            <person name="Lindquist E."/>
            <person name="Lipzen A."/>
            <person name="Meier-Kolthoff J.P."/>
            <person name="Ohm R.A."/>
            <person name="Otillar R.P."/>
            <person name="Pangilinan J."/>
            <person name="Peng Y."/>
            <person name="Rokas A."/>
            <person name="Rosa C.A."/>
            <person name="Scheuner C."/>
            <person name="Sibirny A.A."/>
            <person name="Slot J.C."/>
            <person name="Stielow J.B."/>
            <person name="Sun H."/>
            <person name="Kurtzman C.P."/>
            <person name="Blackwell M."/>
            <person name="Grigoriev I.V."/>
            <person name="Jeffries T.W."/>
        </authorList>
    </citation>
    <scope>NUCLEOTIDE SEQUENCE [LARGE SCALE GENOMIC DNA]</scope>
    <source>
        <strain evidence="3">DSM 1968</strain>
    </source>
</reference>
<dbReference type="RefSeq" id="XP_020047942.1">
    <property type="nucleotide sequence ID" value="XM_020193145.1"/>
</dbReference>
<proteinExistence type="predicted"/>
<dbReference type="InParanoid" id="A0A1D2VJ58"/>
<keyword evidence="1" id="KW-1133">Transmembrane helix</keyword>
<protein>
    <submittedName>
        <fullName evidence="2">Uncharacterized protein</fullName>
    </submittedName>
</protein>